<name>A0A5B8U267_9ACTN</name>
<evidence type="ECO:0000256" key="3">
    <source>
        <dbReference type="ARBA" id="ARBA00023315"/>
    </source>
</evidence>
<comment type="similarity">
    <text evidence="5">Belongs to the LipB family.</text>
</comment>
<sequence>MCHHPVVDLWTVQLGRVPYAEALALQERLRAARQADAIPDTVLILEHPPVYTRGKRSDPAELPLGEAWYRDRGIEIVDVDRGGKVTYHGPGQLVAYPIARVTDVLGFVSRLEEAMVAALGQEGVTARGRARDGREFTGTWVGDRKIGSIGLHVSKGVTTHGLSVNVDNDMTPFEWIVPCGLGGVAMTSVAMETDAEGARLPCFRKRMGHELARALGARQRLVTPARLARELAGLTVG</sequence>
<feature type="binding site" evidence="5">
    <location>
        <begin position="148"/>
        <end position="150"/>
    </location>
    <ligand>
        <name>substrate</name>
    </ligand>
</feature>
<comment type="catalytic activity">
    <reaction evidence="5">
        <text>octanoyl-[ACP] + L-lysyl-[protein] = N(6)-octanoyl-L-lysyl-[protein] + holo-[ACP] + H(+)</text>
        <dbReference type="Rhea" id="RHEA:17665"/>
        <dbReference type="Rhea" id="RHEA-COMP:9636"/>
        <dbReference type="Rhea" id="RHEA-COMP:9685"/>
        <dbReference type="Rhea" id="RHEA-COMP:9752"/>
        <dbReference type="Rhea" id="RHEA-COMP:9928"/>
        <dbReference type="ChEBI" id="CHEBI:15378"/>
        <dbReference type="ChEBI" id="CHEBI:29969"/>
        <dbReference type="ChEBI" id="CHEBI:64479"/>
        <dbReference type="ChEBI" id="CHEBI:78463"/>
        <dbReference type="ChEBI" id="CHEBI:78809"/>
        <dbReference type="EC" id="2.3.1.181"/>
    </reaction>
</comment>
<keyword evidence="2 5" id="KW-0808">Transferase</keyword>
<dbReference type="Pfam" id="PF21948">
    <property type="entry name" value="LplA-B_cat"/>
    <property type="match status" value="1"/>
</dbReference>
<dbReference type="InterPro" id="IPR004143">
    <property type="entry name" value="BPL_LPL_catalytic"/>
</dbReference>
<evidence type="ECO:0000259" key="6">
    <source>
        <dbReference type="PROSITE" id="PS51733"/>
    </source>
</evidence>
<dbReference type="OrthoDB" id="9787061at2"/>
<dbReference type="PANTHER" id="PTHR10993">
    <property type="entry name" value="OCTANOYLTRANSFERASE"/>
    <property type="match status" value="1"/>
</dbReference>
<dbReference type="GO" id="GO:0009249">
    <property type="term" value="P:protein lipoylation"/>
    <property type="evidence" value="ECO:0007669"/>
    <property type="project" value="InterPro"/>
</dbReference>
<feature type="active site" description="Acyl-thioester intermediate" evidence="5">
    <location>
        <position position="179"/>
    </location>
</feature>
<dbReference type="PROSITE" id="PS51733">
    <property type="entry name" value="BPL_LPL_CATALYTIC"/>
    <property type="match status" value="1"/>
</dbReference>
<dbReference type="NCBIfam" id="NF010925">
    <property type="entry name" value="PRK14345.1"/>
    <property type="match status" value="1"/>
</dbReference>
<dbReference type="GO" id="GO:0005737">
    <property type="term" value="C:cytoplasm"/>
    <property type="evidence" value="ECO:0007669"/>
    <property type="project" value="UniProtKB-SubCell"/>
</dbReference>
<evidence type="ECO:0000256" key="1">
    <source>
        <dbReference type="ARBA" id="ARBA00004821"/>
    </source>
</evidence>
<protein>
    <recommendedName>
        <fullName evidence="5">Octanoyltransferase</fullName>
        <ecNumber evidence="5">2.3.1.181</ecNumber>
    </recommendedName>
    <alternativeName>
        <fullName evidence="5">Lipoate-protein ligase B</fullName>
    </alternativeName>
    <alternativeName>
        <fullName evidence="5">Lipoyl/octanoyl transferase</fullName>
    </alternativeName>
    <alternativeName>
        <fullName evidence="5">Octanoyl-[acyl-carrier-protein]-protein N-octanoyltransferase</fullName>
    </alternativeName>
</protein>
<feature type="binding site" evidence="5">
    <location>
        <begin position="161"/>
        <end position="163"/>
    </location>
    <ligand>
        <name>substrate</name>
    </ligand>
</feature>
<organism evidence="7 8">
    <name type="scientific">Baekduia soli</name>
    <dbReference type="NCBI Taxonomy" id="496014"/>
    <lineage>
        <taxon>Bacteria</taxon>
        <taxon>Bacillati</taxon>
        <taxon>Actinomycetota</taxon>
        <taxon>Thermoleophilia</taxon>
        <taxon>Solirubrobacterales</taxon>
        <taxon>Baekduiaceae</taxon>
        <taxon>Baekduia</taxon>
    </lineage>
</organism>
<reference evidence="7 8" key="1">
    <citation type="journal article" date="2018" name="J. Microbiol.">
        <title>Baekduia soli gen. nov., sp. nov., a novel bacterium isolated from the soil of Baekdu Mountain and proposal of a novel family name, Baekduiaceae fam. nov.</title>
        <authorList>
            <person name="An D.S."/>
            <person name="Siddiqi M.Z."/>
            <person name="Kim K.H."/>
            <person name="Yu H.S."/>
            <person name="Im W.T."/>
        </authorList>
    </citation>
    <scope>NUCLEOTIDE SEQUENCE [LARGE SCALE GENOMIC DNA]</scope>
    <source>
        <strain evidence="7 8">BR7-21</strain>
    </source>
</reference>
<dbReference type="InterPro" id="IPR045864">
    <property type="entry name" value="aa-tRNA-synth_II/BPL/LPL"/>
</dbReference>
<dbReference type="EMBL" id="CP042430">
    <property type="protein sequence ID" value="QEC46945.1"/>
    <property type="molecule type" value="Genomic_DNA"/>
</dbReference>
<feature type="binding site" evidence="5">
    <location>
        <begin position="81"/>
        <end position="88"/>
    </location>
    <ligand>
        <name>substrate</name>
    </ligand>
</feature>
<dbReference type="Gene3D" id="3.30.930.10">
    <property type="entry name" value="Bira Bifunctional Protein, Domain 2"/>
    <property type="match status" value="1"/>
</dbReference>
<evidence type="ECO:0000313" key="7">
    <source>
        <dbReference type="EMBL" id="QEC46945.1"/>
    </source>
</evidence>
<dbReference type="PANTHER" id="PTHR10993:SF7">
    <property type="entry name" value="LIPOYLTRANSFERASE 2, MITOCHONDRIAL-RELATED"/>
    <property type="match status" value="1"/>
</dbReference>
<dbReference type="SUPFAM" id="SSF55681">
    <property type="entry name" value="Class II aaRS and biotin synthetases"/>
    <property type="match status" value="1"/>
</dbReference>
<keyword evidence="5" id="KW-0963">Cytoplasm</keyword>
<gene>
    <name evidence="5 7" type="primary">lipB</name>
    <name evidence="7" type="ORF">FSW04_04625</name>
</gene>
<feature type="domain" description="BPL/LPL catalytic" evidence="6">
    <location>
        <begin position="36"/>
        <end position="219"/>
    </location>
</feature>
<dbReference type="InterPro" id="IPR020605">
    <property type="entry name" value="Octanoyltransferase_CS"/>
</dbReference>
<dbReference type="InterPro" id="IPR000544">
    <property type="entry name" value="Octanoyltransferase"/>
</dbReference>
<evidence type="ECO:0000256" key="4">
    <source>
        <dbReference type="ARBA" id="ARBA00024732"/>
    </source>
</evidence>
<accession>A0A5B8U267</accession>
<dbReference type="HAMAP" id="MF_00013">
    <property type="entry name" value="LipB"/>
    <property type="match status" value="1"/>
</dbReference>
<comment type="pathway">
    <text evidence="1 5">Protein modification; protein lipoylation via endogenous pathway; protein N(6)-(lipoyl)lysine from octanoyl-[acyl-carrier-protein]: step 1/2.</text>
</comment>
<dbReference type="AlphaFoldDB" id="A0A5B8U267"/>
<dbReference type="CDD" id="cd16444">
    <property type="entry name" value="LipB"/>
    <property type="match status" value="1"/>
</dbReference>
<dbReference type="UniPathway" id="UPA00538">
    <property type="reaction ID" value="UER00592"/>
</dbReference>
<comment type="function">
    <text evidence="4 5">Catalyzes the transfer of endogenously produced octanoic acid from octanoyl-acyl-carrier-protein onto the lipoyl domains of lipoate-dependent enzymes. Lipoyl-ACP can also act as a substrate although octanoyl-ACP is likely to be the physiological substrate.</text>
</comment>
<dbReference type="EC" id="2.3.1.181" evidence="5"/>
<evidence type="ECO:0000256" key="5">
    <source>
        <dbReference type="HAMAP-Rule" id="MF_00013"/>
    </source>
</evidence>
<keyword evidence="8" id="KW-1185">Reference proteome</keyword>
<keyword evidence="3 5" id="KW-0012">Acyltransferase</keyword>
<proteinExistence type="inferred from homology"/>
<dbReference type="NCBIfam" id="TIGR00214">
    <property type="entry name" value="lipB"/>
    <property type="match status" value="1"/>
</dbReference>
<feature type="site" description="Lowers pKa of active site Cys" evidence="5">
    <location>
        <position position="145"/>
    </location>
</feature>
<evidence type="ECO:0000313" key="8">
    <source>
        <dbReference type="Proteomes" id="UP000321805"/>
    </source>
</evidence>
<comment type="miscellaneous">
    <text evidence="5">In the reaction, the free carboxyl group of octanoic acid is attached via an amide linkage to the epsilon-amino group of a specific lysine residue of lipoyl domains of lipoate-dependent enzymes.</text>
</comment>
<comment type="subcellular location">
    <subcellularLocation>
        <location evidence="5">Cytoplasm</location>
    </subcellularLocation>
</comment>
<dbReference type="GO" id="GO:0033819">
    <property type="term" value="F:lipoyl(octanoyl) transferase activity"/>
    <property type="evidence" value="ECO:0007669"/>
    <property type="project" value="UniProtKB-EC"/>
</dbReference>
<dbReference type="PROSITE" id="PS01313">
    <property type="entry name" value="LIPB"/>
    <property type="match status" value="1"/>
</dbReference>
<dbReference type="Proteomes" id="UP000321805">
    <property type="component" value="Chromosome"/>
</dbReference>
<evidence type="ECO:0000256" key="2">
    <source>
        <dbReference type="ARBA" id="ARBA00022679"/>
    </source>
</evidence>
<dbReference type="KEGG" id="bsol:FSW04_04625"/>